<comment type="caution">
    <text evidence="11">The sequence shown here is derived from an EMBL/GenBank/DDBJ whole genome shotgun (WGS) entry which is preliminary data.</text>
</comment>
<protein>
    <recommendedName>
        <fullName evidence="10">ABC transporter domain-containing protein</fullName>
    </recommendedName>
</protein>
<dbReference type="InterPro" id="IPR050107">
    <property type="entry name" value="ABC_carbohydrate_import_ATPase"/>
</dbReference>
<evidence type="ECO:0000256" key="8">
    <source>
        <dbReference type="ARBA" id="ARBA00022967"/>
    </source>
</evidence>
<evidence type="ECO:0000256" key="5">
    <source>
        <dbReference type="ARBA" id="ARBA00022737"/>
    </source>
</evidence>
<dbReference type="Pfam" id="PF00005">
    <property type="entry name" value="ABC_tran"/>
    <property type="match status" value="2"/>
</dbReference>
<name>A0A0J9C3Z9_9FIRM</name>
<organism evidence="11 12">
    <name type="scientific">[Clostridium] citroniae WAL-19142</name>
    <dbReference type="NCBI Taxonomy" id="742734"/>
    <lineage>
        <taxon>Bacteria</taxon>
        <taxon>Bacillati</taxon>
        <taxon>Bacillota</taxon>
        <taxon>Clostridia</taxon>
        <taxon>Lachnospirales</taxon>
        <taxon>Lachnospiraceae</taxon>
        <taxon>Enterocloster</taxon>
    </lineage>
</organism>
<evidence type="ECO:0000256" key="1">
    <source>
        <dbReference type="ARBA" id="ARBA00004202"/>
    </source>
</evidence>
<keyword evidence="9" id="KW-0472">Membrane</keyword>
<feature type="domain" description="ABC transporter" evidence="10">
    <location>
        <begin position="252"/>
        <end position="495"/>
    </location>
</feature>
<evidence type="ECO:0000313" key="11">
    <source>
        <dbReference type="EMBL" id="KMW19159.1"/>
    </source>
</evidence>
<dbReference type="InterPro" id="IPR017871">
    <property type="entry name" value="ABC_transporter-like_CS"/>
</dbReference>
<keyword evidence="8" id="KW-1278">Translocase</keyword>
<dbReference type="InterPro" id="IPR027417">
    <property type="entry name" value="P-loop_NTPase"/>
</dbReference>
<dbReference type="PANTHER" id="PTHR43790:SF3">
    <property type="entry name" value="D-ALLOSE IMPORT ATP-BINDING PROTEIN ALSA-RELATED"/>
    <property type="match status" value="1"/>
</dbReference>
<dbReference type="GO" id="GO:0005524">
    <property type="term" value="F:ATP binding"/>
    <property type="evidence" value="ECO:0007669"/>
    <property type="project" value="UniProtKB-KW"/>
</dbReference>
<dbReference type="EMBL" id="ADLK01000021">
    <property type="protein sequence ID" value="KMW19159.1"/>
    <property type="molecule type" value="Genomic_DNA"/>
</dbReference>
<dbReference type="PROSITE" id="PS50893">
    <property type="entry name" value="ABC_TRANSPORTER_2"/>
    <property type="match status" value="2"/>
</dbReference>
<evidence type="ECO:0000313" key="12">
    <source>
        <dbReference type="Proteomes" id="UP000037392"/>
    </source>
</evidence>
<feature type="domain" description="ABC transporter" evidence="10">
    <location>
        <begin position="5"/>
        <end position="241"/>
    </location>
</feature>
<dbReference type="GeneID" id="93165299"/>
<evidence type="ECO:0000256" key="7">
    <source>
        <dbReference type="ARBA" id="ARBA00022840"/>
    </source>
</evidence>
<evidence type="ECO:0000256" key="9">
    <source>
        <dbReference type="ARBA" id="ARBA00023136"/>
    </source>
</evidence>
<dbReference type="AlphaFoldDB" id="A0A0J9C3Z9"/>
<keyword evidence="7" id="KW-0067">ATP-binding</keyword>
<dbReference type="InterPro" id="IPR003439">
    <property type="entry name" value="ABC_transporter-like_ATP-bd"/>
</dbReference>
<dbReference type="SUPFAM" id="SSF52540">
    <property type="entry name" value="P-loop containing nucleoside triphosphate hydrolases"/>
    <property type="match status" value="2"/>
</dbReference>
<dbReference type="CDD" id="cd03215">
    <property type="entry name" value="ABC_Carb_Monos_II"/>
    <property type="match status" value="1"/>
</dbReference>
<dbReference type="InterPro" id="IPR003593">
    <property type="entry name" value="AAA+_ATPase"/>
</dbReference>
<evidence type="ECO:0000256" key="2">
    <source>
        <dbReference type="ARBA" id="ARBA00022448"/>
    </source>
</evidence>
<sequence>MGILLEMKNINKSFGSNLVLQDVSLELHEGEVLALLGENGAGKSTLIKILGGIYTKDSGEIFIQGQAAGINSVDEARKFGISIIHQELMLAKDLSIAENIFMGNELCAKGGFLSLKSQTQAAQEKLGQYNLGFDAGEILGHLTIAQQQMVEIVRAVSFGARIIVMDEPTSSLSSHEVEILFDMIRRLRSEGVGIIYISHRLDELYEITDQVAVLRDGTNVGTVVTKETERSQLVAMMVGRELSSYYIKNNKASDQVVFKALHLSDGKVVKDVSFDLCQGEILGLAGLVGAGRSETMECIFGLRKKTGGTIWMDGKQVDFNTAGKAMEAGIGFVPEDRKGAGLFLKQDVQFNTTITILDQLFHRLKYNGKKEIGIVDGMIRDIQIKVTGRNQVVGNLSGGNQQKVLIGKWLLSAKRILILDEPTRGVDVKTKAEIYSLINDLAKNGLSIIMVSSELPELINMSDRIVTLCRGYSTGVISREEFSQERIMMLATTEVGTV</sequence>
<dbReference type="PROSITE" id="PS00211">
    <property type="entry name" value="ABC_TRANSPORTER_1"/>
    <property type="match status" value="1"/>
</dbReference>
<reference evidence="11 12" key="1">
    <citation type="submission" date="2011-04" db="EMBL/GenBank/DDBJ databases">
        <title>The Genome Sequence of Clostridium citroniae WAL-19142.</title>
        <authorList>
            <consortium name="The Broad Institute Genome Sequencing Platform"/>
            <person name="Earl A."/>
            <person name="Ward D."/>
            <person name="Feldgarden M."/>
            <person name="Gevers D."/>
            <person name="Warren Y.A."/>
            <person name="Tyrrell K.L."/>
            <person name="Citron D.M."/>
            <person name="Goldstein E.J."/>
            <person name="Daigneault M."/>
            <person name="Allen-Vercoe E."/>
            <person name="Young S.K."/>
            <person name="Zeng Q."/>
            <person name="Gargeya S."/>
            <person name="Fitzgerald M."/>
            <person name="Haas B."/>
            <person name="Abouelleil A."/>
            <person name="Alvarado L."/>
            <person name="Arachchi H.M."/>
            <person name="Berlin A."/>
            <person name="Brown A."/>
            <person name="Chapman S.B."/>
            <person name="Chen Z."/>
            <person name="Dunbar C."/>
            <person name="Freedman E."/>
            <person name="Gearin G."/>
            <person name="Gellesch M."/>
            <person name="Goldberg J."/>
            <person name="Griggs A."/>
            <person name="Gujja S."/>
            <person name="Heilman E.R."/>
            <person name="Heiman D."/>
            <person name="Howarth C."/>
            <person name="Larson L."/>
            <person name="Lui A."/>
            <person name="MacDonald P.J."/>
            <person name="Mehta T."/>
            <person name="Montmayeur A."/>
            <person name="Murphy C."/>
            <person name="Neiman D."/>
            <person name="Pearson M."/>
            <person name="Priest M."/>
            <person name="Roberts A."/>
            <person name="Saif S."/>
            <person name="Shea T."/>
            <person name="Shenoy N."/>
            <person name="Sisk P."/>
            <person name="Stolte C."/>
            <person name="Sykes S."/>
            <person name="White J."/>
            <person name="Yandava C."/>
            <person name="Wortman J."/>
            <person name="Nusbaum C."/>
            <person name="Birren B."/>
        </authorList>
    </citation>
    <scope>NUCLEOTIDE SEQUENCE [LARGE SCALE GENOMIC DNA]</scope>
    <source>
        <strain evidence="11 12">WAL-19142</strain>
    </source>
</reference>
<evidence type="ECO:0000256" key="3">
    <source>
        <dbReference type="ARBA" id="ARBA00022475"/>
    </source>
</evidence>
<dbReference type="OrthoDB" id="9771863at2"/>
<keyword evidence="6" id="KW-0547">Nucleotide-binding</keyword>
<gene>
    <name evidence="11" type="ORF">HMPREF9470_02644</name>
</gene>
<dbReference type="PANTHER" id="PTHR43790">
    <property type="entry name" value="CARBOHYDRATE TRANSPORT ATP-BINDING PROTEIN MG119-RELATED"/>
    <property type="match status" value="1"/>
</dbReference>
<keyword evidence="4" id="KW-0762">Sugar transport</keyword>
<evidence type="ECO:0000256" key="6">
    <source>
        <dbReference type="ARBA" id="ARBA00022741"/>
    </source>
</evidence>
<evidence type="ECO:0000259" key="10">
    <source>
        <dbReference type="PROSITE" id="PS50893"/>
    </source>
</evidence>
<dbReference type="GO" id="GO:0005886">
    <property type="term" value="C:plasma membrane"/>
    <property type="evidence" value="ECO:0007669"/>
    <property type="project" value="UniProtKB-SubCell"/>
</dbReference>
<accession>A0A0J9C3Z9</accession>
<dbReference type="CDD" id="cd03216">
    <property type="entry name" value="ABC_Carb_Monos_I"/>
    <property type="match status" value="1"/>
</dbReference>
<dbReference type="FunFam" id="3.40.50.300:FF:000127">
    <property type="entry name" value="Ribose import ATP-binding protein RbsA"/>
    <property type="match status" value="1"/>
</dbReference>
<dbReference type="Gene3D" id="3.40.50.300">
    <property type="entry name" value="P-loop containing nucleotide triphosphate hydrolases"/>
    <property type="match status" value="2"/>
</dbReference>
<comment type="subcellular location">
    <subcellularLocation>
        <location evidence="1">Cell membrane</location>
        <topology evidence="1">Peripheral membrane protein</topology>
    </subcellularLocation>
</comment>
<dbReference type="SMART" id="SM00382">
    <property type="entry name" value="AAA"/>
    <property type="match status" value="2"/>
</dbReference>
<keyword evidence="2" id="KW-0813">Transport</keyword>
<dbReference type="Proteomes" id="UP000037392">
    <property type="component" value="Unassembled WGS sequence"/>
</dbReference>
<keyword evidence="3" id="KW-1003">Cell membrane</keyword>
<dbReference type="PATRIC" id="fig|742734.4.peg.2838"/>
<dbReference type="GO" id="GO:0016887">
    <property type="term" value="F:ATP hydrolysis activity"/>
    <property type="evidence" value="ECO:0007669"/>
    <property type="project" value="InterPro"/>
</dbReference>
<evidence type="ECO:0000256" key="4">
    <source>
        <dbReference type="ARBA" id="ARBA00022597"/>
    </source>
</evidence>
<dbReference type="RefSeq" id="WP_045093589.1">
    <property type="nucleotide sequence ID" value="NZ_KQ235878.1"/>
</dbReference>
<proteinExistence type="predicted"/>
<keyword evidence="5" id="KW-0677">Repeat</keyword>